<feature type="transmembrane region" description="Helical" evidence="1">
    <location>
        <begin position="27"/>
        <end position="51"/>
    </location>
</feature>
<keyword evidence="3" id="KW-1185">Reference proteome</keyword>
<keyword evidence="1" id="KW-0812">Transmembrane</keyword>
<evidence type="ECO:0000313" key="2">
    <source>
        <dbReference type="EMBL" id="MBB5076190.1"/>
    </source>
</evidence>
<reference evidence="2 3" key="1">
    <citation type="submission" date="2020-08" db="EMBL/GenBank/DDBJ databases">
        <title>Genomic Encyclopedia of Type Strains, Phase IV (KMG-IV): sequencing the most valuable type-strain genomes for metagenomic binning, comparative biology and taxonomic classification.</title>
        <authorList>
            <person name="Goeker M."/>
        </authorList>
    </citation>
    <scope>NUCLEOTIDE SEQUENCE [LARGE SCALE GENOMIC DNA]</scope>
    <source>
        <strain evidence="2 3">DSM 45385</strain>
    </source>
</reference>
<gene>
    <name evidence="2" type="ORF">HNR40_001654</name>
</gene>
<keyword evidence="1" id="KW-1133">Transmembrane helix</keyword>
<protein>
    <submittedName>
        <fullName evidence="2">Putative permease</fullName>
    </submittedName>
</protein>
<organism evidence="2 3">
    <name type="scientific">Nonomuraea endophytica</name>
    <dbReference type="NCBI Taxonomy" id="714136"/>
    <lineage>
        <taxon>Bacteria</taxon>
        <taxon>Bacillati</taxon>
        <taxon>Actinomycetota</taxon>
        <taxon>Actinomycetes</taxon>
        <taxon>Streptosporangiales</taxon>
        <taxon>Streptosporangiaceae</taxon>
        <taxon>Nonomuraea</taxon>
    </lineage>
</organism>
<dbReference type="RefSeq" id="WP_221340167.1">
    <property type="nucleotide sequence ID" value="NZ_JACHIN010000002.1"/>
</dbReference>
<comment type="caution">
    <text evidence="2">The sequence shown here is derived from an EMBL/GenBank/DDBJ whole genome shotgun (WGS) entry which is preliminary data.</text>
</comment>
<proteinExistence type="predicted"/>
<name>A0A7W7ZZK8_9ACTN</name>
<evidence type="ECO:0000313" key="3">
    <source>
        <dbReference type="Proteomes" id="UP000568380"/>
    </source>
</evidence>
<feature type="transmembrane region" description="Helical" evidence="1">
    <location>
        <begin position="57"/>
        <end position="75"/>
    </location>
</feature>
<dbReference type="AlphaFoldDB" id="A0A7W7ZZK8"/>
<evidence type="ECO:0000256" key="1">
    <source>
        <dbReference type="SAM" id="Phobius"/>
    </source>
</evidence>
<dbReference type="Proteomes" id="UP000568380">
    <property type="component" value="Unassembled WGS sequence"/>
</dbReference>
<accession>A0A7W7ZZK8</accession>
<keyword evidence="1" id="KW-0472">Membrane</keyword>
<sequence length="80" mass="8850">MNAISATFADSATMMRRNFRHTMRNPLALFNAIIVPVFVMFLMVYVFGGSFSVGTDYVDYATPGLIILTIGYGIGPRPPR</sequence>
<dbReference type="EMBL" id="JACHIN010000002">
    <property type="protein sequence ID" value="MBB5076190.1"/>
    <property type="molecule type" value="Genomic_DNA"/>
</dbReference>